<feature type="transmembrane region" description="Helical" evidence="6">
    <location>
        <begin position="1158"/>
        <end position="1180"/>
    </location>
</feature>
<evidence type="ECO:0000313" key="9">
    <source>
        <dbReference type="Proteomes" id="UP001176961"/>
    </source>
</evidence>
<organism evidence="8 9">
    <name type="scientific">Cylicocyclus nassatus</name>
    <name type="common">Nematode worm</name>
    <dbReference type="NCBI Taxonomy" id="53992"/>
    <lineage>
        <taxon>Eukaryota</taxon>
        <taxon>Metazoa</taxon>
        <taxon>Ecdysozoa</taxon>
        <taxon>Nematoda</taxon>
        <taxon>Chromadorea</taxon>
        <taxon>Rhabditida</taxon>
        <taxon>Rhabditina</taxon>
        <taxon>Rhabditomorpha</taxon>
        <taxon>Strongyloidea</taxon>
        <taxon>Strongylidae</taxon>
        <taxon>Cylicocyclus</taxon>
    </lineage>
</organism>
<name>A0AA36MB52_CYLNA</name>
<sequence>MSTIDDLLPSSSSDSEDDVEEEAQVAVIKEPKVASVLTPLPPVVAVEDVKMEITPIVQPTVLKESIQKAFAESIWKPVIDKGGAAPKKKVSVDNAMEKERFLLMKSGQDQNADNLYRRRDLIKKHIKNAEQIVFGEDKDISSVRSFIEERYRLHFGLGPDGHPRELSAEEKEEVDYLIENSAFITKVILRMHDLEPDDYKGKIDNFHMQAKLAVFQEEKAIRDKELQDMNSERQRIFFQHKERSEQLSRARAGEESSDDDVDDDMEEGEDDLARRQTEIENELIKKMKEMKVEVNPEQVAICVSDMIAAMSIHTTPYERVRASSPPRQEDKGKPLIDLPWSAENDTNDDELLEETSEEVDLTEDAALRSIEGKHQILFDWSEDIFPDDDNTAVGEKRPLDVLDVLDFRPKRRAVEKNGNVEPKPMDTTPPPAHLRSCLKHHNEILTDINEDHLSVKERIKWRTAFETHAAKKKRVHFTDFDDPRNKCRFYVRPLDDGNITHRSDNLLKDVCKQATYVDCTLTHGRQIIYKNLRRQPAASASNSHDPEAFLKRLAKLRDSDKFVTKYSMEHPSQFLMLDIRELKSANGMHLPAFPGKEPPQLQDLSNGSRAHLLSCFRLSMQHFIQNRAGITKVNHIDEAKNLVAGILILSDSLLRAVEQKKLSNAVIQRFHPSQCAEDILEVLDRCSYEELDLRHCMLAWGHDLIAYFQQSPILAAGQALASLFYIRATFQRKKQLFEQEGYRKRKLPTFWLLTIPEIGDFAQHFKIFNNLVRAVFNEHPDFRILDWAQEVEKSRTREKRRSPYTKIAVEQRLKQLFDLCRNEMDLTYFRYSNQKNVERAVAYSKHDYDSGRVEEQGALLNANESDMNAKIIPNMEGQTNKPKFHARCSDDILTELGLLNFHSLFIMFSMGFLWFLSAMPTMSPAYLAPPPELLKNSTYISVQSEFNLHRSVIDPAELTSSIYFLGNFVLGQAYCMAADRIGRRPVLVWSLIVSGLAGVGSSIAPSFALMLLGRFIQGSFFNSITMINWVLCCESIAFKGHSYASVVFGVFWVGGYCVVTPIARAFSSWRTLQLLTSLPTLLFGILLLLVLPESFGFLVAKKKAVEAQSWIKRSQQYGGRKFECDVLKTIEIETASLPEDVSLLDSLRHVAQNSKLKLYMAIQTVLWVVDFMIYSALSLTSTDVVEGSSDKAFLYSGLVELPCYLLMPVSLDWLGRKPTVILSHILSATSLTIMCFLSNGSHPALYLSIWLLAKFGMASAFMCCFVYGSEIFPVQYRNICLGLCATISNIGAMMAPHCTMLNQVFDGFMFAVFAGLCTLAAVLTMFLPETKHSH</sequence>
<feature type="compositionally biased region" description="Acidic residues" evidence="5">
    <location>
        <begin position="345"/>
        <end position="358"/>
    </location>
</feature>
<keyword evidence="9" id="KW-1185">Reference proteome</keyword>
<evidence type="ECO:0000256" key="5">
    <source>
        <dbReference type="SAM" id="MobiDB-lite"/>
    </source>
</evidence>
<feature type="transmembrane region" description="Helical" evidence="6">
    <location>
        <begin position="1043"/>
        <end position="1066"/>
    </location>
</feature>
<gene>
    <name evidence="8" type="ORF">CYNAS_LOCUS16128</name>
</gene>
<dbReference type="InterPro" id="IPR036259">
    <property type="entry name" value="MFS_trans_sf"/>
</dbReference>
<feature type="compositionally biased region" description="Acidic residues" evidence="5">
    <location>
        <begin position="14"/>
        <end position="23"/>
    </location>
</feature>
<feature type="transmembrane region" description="Helical" evidence="6">
    <location>
        <begin position="1011"/>
        <end position="1031"/>
    </location>
</feature>
<feature type="compositionally biased region" description="Acidic residues" evidence="5">
    <location>
        <begin position="255"/>
        <end position="270"/>
    </location>
</feature>
<dbReference type="SUPFAM" id="SSF103473">
    <property type="entry name" value="MFS general substrate transporter"/>
    <property type="match status" value="1"/>
</dbReference>
<accession>A0AA36MB52</accession>
<keyword evidence="4 6" id="KW-0472">Membrane</keyword>
<evidence type="ECO:0000256" key="3">
    <source>
        <dbReference type="ARBA" id="ARBA00022989"/>
    </source>
</evidence>
<reference evidence="8" key="1">
    <citation type="submission" date="2023-07" db="EMBL/GenBank/DDBJ databases">
        <authorList>
            <consortium name="CYATHOMIX"/>
        </authorList>
    </citation>
    <scope>NUCLEOTIDE SEQUENCE</scope>
    <source>
        <strain evidence="8">N/A</strain>
    </source>
</reference>
<comment type="subcellular location">
    <subcellularLocation>
        <location evidence="1">Membrane</location>
        <topology evidence="1">Multi-pass membrane protein</topology>
    </subcellularLocation>
</comment>
<dbReference type="GO" id="GO:0016020">
    <property type="term" value="C:membrane"/>
    <property type="evidence" value="ECO:0007669"/>
    <property type="project" value="UniProtKB-SubCell"/>
</dbReference>
<evidence type="ECO:0000256" key="1">
    <source>
        <dbReference type="ARBA" id="ARBA00004141"/>
    </source>
</evidence>
<protein>
    <recommendedName>
        <fullName evidence="7">Major facilitator superfamily (MFS) profile domain-containing protein</fullName>
    </recommendedName>
</protein>
<dbReference type="Pfam" id="PF00083">
    <property type="entry name" value="Sugar_tr"/>
    <property type="match status" value="1"/>
</dbReference>
<dbReference type="PROSITE" id="PS50850">
    <property type="entry name" value="MFS"/>
    <property type="match status" value="1"/>
</dbReference>
<feature type="region of interest" description="Disordered" evidence="5">
    <location>
        <begin position="318"/>
        <end position="358"/>
    </location>
</feature>
<feature type="domain" description="Major facilitator superfamily (MFS) profile" evidence="7">
    <location>
        <begin position="906"/>
        <end position="1332"/>
    </location>
</feature>
<feature type="transmembrane region" description="Helical" evidence="6">
    <location>
        <begin position="1192"/>
        <end position="1214"/>
    </location>
</feature>
<evidence type="ECO:0000256" key="6">
    <source>
        <dbReference type="SAM" id="Phobius"/>
    </source>
</evidence>
<feature type="compositionally biased region" description="Basic and acidic residues" evidence="5">
    <location>
        <begin position="318"/>
        <end position="334"/>
    </location>
</feature>
<feature type="transmembrane region" description="Helical" evidence="6">
    <location>
        <begin position="1245"/>
        <end position="1267"/>
    </location>
</feature>
<dbReference type="EMBL" id="CATQJL010000305">
    <property type="protein sequence ID" value="CAJ0604145.1"/>
    <property type="molecule type" value="Genomic_DNA"/>
</dbReference>
<feature type="compositionally biased region" description="Low complexity" evidence="5">
    <location>
        <begin position="1"/>
        <end position="13"/>
    </location>
</feature>
<evidence type="ECO:0000256" key="4">
    <source>
        <dbReference type="ARBA" id="ARBA00023136"/>
    </source>
</evidence>
<feature type="transmembrane region" description="Helical" evidence="6">
    <location>
        <begin position="1221"/>
        <end position="1239"/>
    </location>
</feature>
<feature type="transmembrane region" description="Helical" evidence="6">
    <location>
        <begin position="896"/>
        <end position="916"/>
    </location>
</feature>
<feature type="transmembrane region" description="Helical" evidence="6">
    <location>
        <begin position="1308"/>
        <end position="1327"/>
    </location>
</feature>
<dbReference type="CDD" id="cd17317">
    <property type="entry name" value="MFS_SLC22"/>
    <property type="match status" value="1"/>
</dbReference>
<keyword evidence="2 6" id="KW-0812">Transmembrane</keyword>
<dbReference type="InterPro" id="IPR005828">
    <property type="entry name" value="MFS_sugar_transport-like"/>
</dbReference>
<evidence type="ECO:0000259" key="7">
    <source>
        <dbReference type="PROSITE" id="PS50850"/>
    </source>
</evidence>
<dbReference type="InterPro" id="IPR020846">
    <property type="entry name" value="MFS_dom"/>
</dbReference>
<proteinExistence type="predicted"/>
<feature type="transmembrane region" description="Helical" evidence="6">
    <location>
        <begin position="1279"/>
        <end position="1296"/>
    </location>
</feature>
<keyword evidence="3 6" id="KW-1133">Transmembrane helix</keyword>
<dbReference type="Gene3D" id="1.20.1250.20">
    <property type="entry name" value="MFS general substrate transporter like domains"/>
    <property type="match status" value="1"/>
</dbReference>
<feature type="transmembrane region" description="Helical" evidence="6">
    <location>
        <begin position="1078"/>
        <end position="1100"/>
    </location>
</feature>
<dbReference type="Proteomes" id="UP001176961">
    <property type="component" value="Unassembled WGS sequence"/>
</dbReference>
<feature type="transmembrane region" description="Helical" evidence="6">
    <location>
        <begin position="986"/>
        <end position="1005"/>
    </location>
</feature>
<dbReference type="PANTHER" id="PTHR24064">
    <property type="entry name" value="SOLUTE CARRIER FAMILY 22 MEMBER"/>
    <property type="match status" value="1"/>
</dbReference>
<evidence type="ECO:0000256" key="2">
    <source>
        <dbReference type="ARBA" id="ARBA00022692"/>
    </source>
</evidence>
<feature type="compositionally biased region" description="Basic and acidic residues" evidence="5">
    <location>
        <begin position="236"/>
        <end position="254"/>
    </location>
</feature>
<dbReference type="GO" id="GO:0022857">
    <property type="term" value="F:transmembrane transporter activity"/>
    <property type="evidence" value="ECO:0007669"/>
    <property type="project" value="InterPro"/>
</dbReference>
<feature type="region of interest" description="Disordered" evidence="5">
    <location>
        <begin position="236"/>
        <end position="274"/>
    </location>
</feature>
<comment type="caution">
    <text evidence="8">The sequence shown here is derived from an EMBL/GenBank/DDBJ whole genome shotgun (WGS) entry which is preliminary data.</text>
</comment>
<evidence type="ECO:0000313" key="8">
    <source>
        <dbReference type="EMBL" id="CAJ0604145.1"/>
    </source>
</evidence>
<feature type="region of interest" description="Disordered" evidence="5">
    <location>
        <begin position="1"/>
        <end position="24"/>
    </location>
</feature>